<dbReference type="CDD" id="cd17039">
    <property type="entry name" value="Ubl_ubiquitin_like"/>
    <property type="match status" value="1"/>
</dbReference>
<dbReference type="InterPro" id="IPR029071">
    <property type="entry name" value="Ubiquitin-like_domsf"/>
</dbReference>
<evidence type="ECO:0000313" key="3">
    <source>
        <dbReference type="Proteomes" id="UP000076078"/>
    </source>
</evidence>
<sequence>MDFELCNEKLNLKIKSPTGKVEEITVNIYDTIEQGKIVYGDISGHPMESIRWGYVENHSMLIILENEYTFAHYNIRNGSLVYFLMQRKGDNNVGYKFK</sequence>
<accession>A0A152AA25</accession>
<dbReference type="InterPro" id="IPR000626">
    <property type="entry name" value="Ubiquitin-like_dom"/>
</dbReference>
<name>A0A152AA25_TIELA</name>
<proteinExistence type="predicted"/>
<reference evidence="2 3" key="1">
    <citation type="submission" date="2015-12" db="EMBL/GenBank/DDBJ databases">
        <title>Dictyostelia acquired genes for synthesis and detection of signals that induce cell-type specialization by lateral gene transfer from prokaryotes.</title>
        <authorList>
            <person name="Gloeckner G."/>
            <person name="Schaap P."/>
        </authorList>
    </citation>
    <scope>NUCLEOTIDE SEQUENCE [LARGE SCALE GENOMIC DNA]</scope>
    <source>
        <strain evidence="2 3">TK</strain>
    </source>
</reference>
<feature type="domain" description="Ubiquitin-like" evidence="1">
    <location>
        <begin position="10"/>
        <end position="90"/>
    </location>
</feature>
<dbReference type="Gene3D" id="3.10.20.90">
    <property type="entry name" value="Phosphatidylinositol 3-kinase Catalytic Subunit, Chain A, domain 1"/>
    <property type="match status" value="1"/>
</dbReference>
<evidence type="ECO:0000313" key="2">
    <source>
        <dbReference type="EMBL" id="KYR03070.1"/>
    </source>
</evidence>
<protein>
    <recommendedName>
        <fullName evidence="1">Ubiquitin-like domain-containing protein</fullName>
    </recommendedName>
</protein>
<dbReference type="EMBL" id="LODT01000001">
    <property type="protein sequence ID" value="KYR03070.1"/>
    <property type="molecule type" value="Genomic_DNA"/>
</dbReference>
<comment type="caution">
    <text evidence="2">The sequence shown here is derived from an EMBL/GenBank/DDBJ whole genome shotgun (WGS) entry which is preliminary data.</text>
</comment>
<gene>
    <name evidence="2" type="ORF">DLAC_00562</name>
</gene>
<evidence type="ECO:0000259" key="1">
    <source>
        <dbReference type="PROSITE" id="PS50053"/>
    </source>
</evidence>
<dbReference type="SUPFAM" id="SSF54236">
    <property type="entry name" value="Ubiquitin-like"/>
    <property type="match status" value="1"/>
</dbReference>
<keyword evidence="3" id="KW-1185">Reference proteome</keyword>
<dbReference type="Proteomes" id="UP000076078">
    <property type="component" value="Unassembled WGS sequence"/>
</dbReference>
<dbReference type="PROSITE" id="PS50053">
    <property type="entry name" value="UBIQUITIN_2"/>
    <property type="match status" value="1"/>
</dbReference>
<dbReference type="AlphaFoldDB" id="A0A152AA25"/>
<organism evidence="2 3">
    <name type="scientific">Tieghemostelium lacteum</name>
    <name type="common">Slime mold</name>
    <name type="synonym">Dictyostelium lacteum</name>
    <dbReference type="NCBI Taxonomy" id="361077"/>
    <lineage>
        <taxon>Eukaryota</taxon>
        <taxon>Amoebozoa</taxon>
        <taxon>Evosea</taxon>
        <taxon>Eumycetozoa</taxon>
        <taxon>Dictyostelia</taxon>
        <taxon>Dictyosteliales</taxon>
        <taxon>Raperosteliaceae</taxon>
        <taxon>Tieghemostelium</taxon>
    </lineage>
</organism>
<dbReference type="InParanoid" id="A0A152AA25"/>